<evidence type="ECO:0000256" key="6">
    <source>
        <dbReference type="ARBA" id="ARBA00047597"/>
    </source>
</evidence>
<dbReference type="PANTHER" id="PTHR10648">
    <property type="entry name" value="SERINE/THREONINE-PROTEIN PHOSPHATASE PP2A 65 KDA REGULATORY SUBUNIT"/>
    <property type="match status" value="1"/>
</dbReference>
<comment type="catalytic activity">
    <reaction evidence="6 7">
        <text>L-arginyl-[protein] + NAD(+) = N(omega)-(ADP-D-ribosyl)-L-arginyl-[protein] + nicotinamide + H(+)</text>
        <dbReference type="Rhea" id="RHEA:19149"/>
        <dbReference type="Rhea" id="RHEA-COMP:10532"/>
        <dbReference type="Rhea" id="RHEA-COMP:15087"/>
        <dbReference type="ChEBI" id="CHEBI:15378"/>
        <dbReference type="ChEBI" id="CHEBI:17154"/>
        <dbReference type="ChEBI" id="CHEBI:29965"/>
        <dbReference type="ChEBI" id="CHEBI:57540"/>
        <dbReference type="ChEBI" id="CHEBI:142554"/>
        <dbReference type="EC" id="2.4.2.31"/>
    </reaction>
</comment>
<reference evidence="9" key="1">
    <citation type="submission" date="2023-10" db="EMBL/GenBank/DDBJ databases">
        <authorList>
            <person name="Chen Y."/>
            <person name="Shah S."/>
            <person name="Dougan E. K."/>
            <person name="Thang M."/>
            <person name="Chan C."/>
        </authorList>
    </citation>
    <scope>NUCLEOTIDE SEQUENCE [LARGE SCALE GENOMIC DNA]</scope>
</reference>
<dbReference type="SMART" id="SM00567">
    <property type="entry name" value="EZ_HEAT"/>
    <property type="match status" value="7"/>
</dbReference>
<dbReference type="Gene3D" id="1.25.10.10">
    <property type="entry name" value="Leucine-rich Repeat Variant"/>
    <property type="match status" value="3"/>
</dbReference>
<organism evidence="9 10">
    <name type="scientific">Prorocentrum cordatum</name>
    <dbReference type="NCBI Taxonomy" id="2364126"/>
    <lineage>
        <taxon>Eukaryota</taxon>
        <taxon>Sar</taxon>
        <taxon>Alveolata</taxon>
        <taxon>Dinophyceae</taxon>
        <taxon>Prorocentrales</taxon>
        <taxon>Prorocentraceae</taxon>
        <taxon>Prorocentrum</taxon>
    </lineage>
</organism>
<evidence type="ECO:0000256" key="2">
    <source>
        <dbReference type="ARBA" id="ARBA00022676"/>
    </source>
</evidence>
<feature type="region of interest" description="Disordered" evidence="8">
    <location>
        <begin position="1"/>
        <end position="92"/>
    </location>
</feature>
<dbReference type="Pfam" id="PF01129">
    <property type="entry name" value="ART"/>
    <property type="match status" value="1"/>
</dbReference>
<accession>A0ABN9URE3</accession>
<protein>
    <recommendedName>
        <fullName evidence="7">NAD(P)(+)--arginine ADP-ribosyltransferase</fullName>
        <ecNumber evidence="7">2.4.2.31</ecNumber>
    </recommendedName>
    <alternativeName>
        <fullName evidence="7">Mono(ADP-ribosyl)transferase</fullName>
    </alternativeName>
</protein>
<dbReference type="PROSITE" id="PS51996">
    <property type="entry name" value="TR_MART"/>
    <property type="match status" value="1"/>
</dbReference>
<dbReference type="InterPro" id="IPR004155">
    <property type="entry name" value="PBS_lyase_HEAT"/>
</dbReference>
<keyword evidence="10" id="KW-1185">Reference proteome</keyword>
<keyword evidence="5" id="KW-0677">Repeat</keyword>
<dbReference type="Proteomes" id="UP001189429">
    <property type="component" value="Unassembled WGS sequence"/>
</dbReference>
<evidence type="ECO:0000256" key="8">
    <source>
        <dbReference type="SAM" id="MobiDB-lite"/>
    </source>
</evidence>
<name>A0ABN9URE3_9DINO</name>
<feature type="compositionally biased region" description="Low complexity" evidence="8">
    <location>
        <begin position="80"/>
        <end position="92"/>
    </location>
</feature>
<dbReference type="SUPFAM" id="SSF56399">
    <property type="entry name" value="ADP-ribosylation"/>
    <property type="match status" value="1"/>
</dbReference>
<dbReference type="PANTHER" id="PTHR10648:SF4">
    <property type="entry name" value="PROTEIN PHOSPHATASE 2 (FORMERLY 2A), REGULATORY SUBUNIT A, BETA ISOFORM-RELATED"/>
    <property type="match status" value="1"/>
</dbReference>
<evidence type="ECO:0000313" key="9">
    <source>
        <dbReference type="EMBL" id="CAK0862588.1"/>
    </source>
</evidence>
<gene>
    <name evidence="9" type="ORF">PCOR1329_LOCUS50962</name>
</gene>
<evidence type="ECO:0000256" key="3">
    <source>
        <dbReference type="ARBA" id="ARBA00022679"/>
    </source>
</evidence>
<dbReference type="Pfam" id="PF13646">
    <property type="entry name" value="HEAT_2"/>
    <property type="match status" value="2"/>
</dbReference>
<dbReference type="InterPro" id="IPR011989">
    <property type="entry name" value="ARM-like"/>
</dbReference>
<dbReference type="SUPFAM" id="SSF48371">
    <property type="entry name" value="ARM repeat"/>
    <property type="match status" value="1"/>
</dbReference>
<dbReference type="EMBL" id="CAUYUJ010016172">
    <property type="protein sequence ID" value="CAK0862588.1"/>
    <property type="molecule type" value="Genomic_DNA"/>
</dbReference>
<proteinExistence type="inferred from homology"/>
<dbReference type="Gene3D" id="3.90.176.10">
    <property type="entry name" value="Toxin ADP-ribosyltransferase, Chain A, domain 1"/>
    <property type="match status" value="1"/>
</dbReference>
<evidence type="ECO:0000256" key="7">
    <source>
        <dbReference type="RuleBase" id="RU361228"/>
    </source>
</evidence>
<evidence type="ECO:0000256" key="4">
    <source>
        <dbReference type="ARBA" id="ARBA00022695"/>
    </source>
</evidence>
<keyword evidence="4" id="KW-0548">Nucleotidyltransferase</keyword>
<keyword evidence="2 7" id="KW-0328">Glycosyltransferase</keyword>
<evidence type="ECO:0000313" key="10">
    <source>
        <dbReference type="Proteomes" id="UP001189429"/>
    </source>
</evidence>
<dbReference type="InterPro" id="IPR051023">
    <property type="entry name" value="PP2A_Regulatory_Subunit_A"/>
</dbReference>
<comment type="caution">
    <text evidence="9">The sequence shown here is derived from an EMBL/GenBank/DDBJ whole genome shotgun (WGS) entry which is preliminary data.</text>
</comment>
<feature type="compositionally biased region" description="Low complexity" evidence="8">
    <location>
        <begin position="21"/>
        <end position="33"/>
    </location>
</feature>
<evidence type="ECO:0000256" key="1">
    <source>
        <dbReference type="ARBA" id="ARBA00009558"/>
    </source>
</evidence>
<comment type="similarity">
    <text evidence="1 7">Belongs to the Arg-specific ADP-ribosyltransferase family.</text>
</comment>
<sequence length="1247" mass="129693">MAGARSPSSPLPRAPPPPSAARPASARAGPPSAQRLRDEVARSRGAGAGPPPAGAFEGLLRTAEDGGRRGPTPERRSRSGEAVGPRGEAGEAGPAWELEGCFGRALSAAVAAALVPGDILAAPDASLGFIKAVGRKGIEDAEAIRRTIAQRLDAQNIGARLAEVIVERGVALVGSAAASGEALNSKFAAEGGFEFDFGTKTDFFSGLEERIGSPSADIPRAMVDDHCSRCDSQTEWETGNYGITTTSQVEWLLVLQDLFDQLSGDGSKLGASDTVLQEWRKVAKRLAGLVSELPRPRQWPGETINAEHPRSKNRHRMWLAGLADKNRELQDAGEKCVLLVEAIAMCLYTGPLFEKYNAVCRGGPLRGEPSKVMRDRFLSLCGGGPSAEAADRTGRGAAVNRYTTTIHVLASALVKISKLSKAGVVVRGTAGGRLPKQFWEEDAFGVRGGIEYGFMSTTSNREVAMQYASDPRRGAGTILEIQTGMIDRGADLSWISQYPHERELCFPPLTSLQVLGTSVEGMVLVVSLRLNLNLTSMTIEDVIGKRRKVATEMCRNLKSEAKRELGQKLKCEPLAPPGSLRGGDFGAAILRRLRSELGLICGNEADSFNDDGSFIHYLRDALELKQAALRAPGLLDGGWAELAEEAQAAGRTMRRLLAEEGPREAQAALEALERLGALQGEAASTSAAVKSGACEALASFAHGGGAAAAGALRLLARLAEDPDEGVRAAATAALPACCEAGGPELAARAVGLLAQRAEDASEPVRGAACGALRACGARGGPEASGRALELLASLTRDPNHGIRGAAFEELSAWCSAGSPWGAARALRLVAELAQDPVGPVRRAALKALLACCEEGSSELAAQAVELMPAVARHSEWHVRKAVPAALAACCEKGRPEVAARAVALLAELARDSSGPVCEAACGALPSCCRSGGPELAARAAEMLAELATHSSFGHVRKAAVEALPACCERAGSEAAARVLRLLSCSWAQLSADAQAASTAMRRLRAAESTSQARAAQDALERLGAIQGMCRSWEATIRLRAAEELGAFARRGGAAAACALQTLAGLAEDSDWSVRRAACEALPASCGGGGLELVARATGLLSQLAGDPDRDVRAAACRALAACCREGGPELAARAAGPLARLAADSDEHVRRAACGALPAICEEGGAAAAACAVGVLAQLAEDEAWLVRRAACLALPACCGNGGPRFAAWAAGLLTRLAEDRDDDVCRAARGSMLAFCREEGDSGPRQ</sequence>
<dbReference type="EC" id="2.4.2.31" evidence="7"/>
<keyword evidence="3 7" id="KW-0808">Transferase</keyword>
<feature type="compositionally biased region" description="Basic and acidic residues" evidence="8">
    <location>
        <begin position="62"/>
        <end position="79"/>
    </location>
</feature>
<dbReference type="InterPro" id="IPR000768">
    <property type="entry name" value="ART"/>
</dbReference>
<dbReference type="InterPro" id="IPR016024">
    <property type="entry name" value="ARM-type_fold"/>
</dbReference>
<keyword evidence="7" id="KW-0521">NADP</keyword>
<feature type="compositionally biased region" description="Pro residues" evidence="8">
    <location>
        <begin position="9"/>
        <end position="20"/>
    </location>
</feature>
<evidence type="ECO:0000256" key="5">
    <source>
        <dbReference type="ARBA" id="ARBA00022737"/>
    </source>
</evidence>
<keyword evidence="7" id="KW-0520">NAD</keyword>